<keyword evidence="2" id="KW-1185">Reference proteome</keyword>
<evidence type="ECO:0000313" key="1">
    <source>
        <dbReference type="EMBL" id="KAK5802685.1"/>
    </source>
</evidence>
<accession>A0ABR0NMX5</accession>
<dbReference type="EMBL" id="JARKNE010000009">
    <property type="protein sequence ID" value="KAK5802685.1"/>
    <property type="molecule type" value="Genomic_DNA"/>
</dbReference>
<reference evidence="1 2" key="1">
    <citation type="submission" date="2023-03" db="EMBL/GenBank/DDBJ databases">
        <title>WGS of Gossypium arboreum.</title>
        <authorList>
            <person name="Yu D."/>
        </authorList>
    </citation>
    <scope>NUCLEOTIDE SEQUENCE [LARGE SCALE GENOMIC DNA]</scope>
    <source>
        <tissue evidence="1">Leaf</tissue>
    </source>
</reference>
<protein>
    <submittedName>
        <fullName evidence="1">Uncharacterized protein</fullName>
    </submittedName>
</protein>
<evidence type="ECO:0000313" key="2">
    <source>
        <dbReference type="Proteomes" id="UP001358586"/>
    </source>
</evidence>
<dbReference type="Proteomes" id="UP001358586">
    <property type="component" value="Chromosome 9"/>
</dbReference>
<comment type="caution">
    <text evidence="1">The sequence shown here is derived from an EMBL/GenBank/DDBJ whole genome shotgun (WGS) entry which is preliminary data.</text>
</comment>
<organism evidence="1 2">
    <name type="scientific">Gossypium arboreum</name>
    <name type="common">Tree cotton</name>
    <name type="synonym">Gossypium nanking</name>
    <dbReference type="NCBI Taxonomy" id="29729"/>
    <lineage>
        <taxon>Eukaryota</taxon>
        <taxon>Viridiplantae</taxon>
        <taxon>Streptophyta</taxon>
        <taxon>Embryophyta</taxon>
        <taxon>Tracheophyta</taxon>
        <taxon>Spermatophyta</taxon>
        <taxon>Magnoliopsida</taxon>
        <taxon>eudicotyledons</taxon>
        <taxon>Gunneridae</taxon>
        <taxon>Pentapetalae</taxon>
        <taxon>rosids</taxon>
        <taxon>malvids</taxon>
        <taxon>Malvales</taxon>
        <taxon>Malvaceae</taxon>
        <taxon>Malvoideae</taxon>
        <taxon>Gossypium</taxon>
    </lineage>
</organism>
<sequence>MWLIHSIINGRKIDFGVIVHQEIADCTVRQTGILDFPLLVMLLYQQKGIVPRDDEKVLENKGPINEASIERMTHGKDTLTMKETETNKTRKGKTKTERKGTNLTTETSLFHKIHDIEKLANSISNKQIRLVATIEDMSISQNLFYAYTKAYNNSIIAVLSQSVESPPIIHVSDDKKEEDSRDIEECMQRIDSMVEGDFITFQEVPTVDDEIDVEEEKIHVAVVNEKAEEENTTKESAGNIVNTPEFVGATTNNLE</sequence>
<proteinExistence type="predicted"/>
<name>A0ABR0NMX5_GOSAR</name>
<gene>
    <name evidence="1" type="ORF">PVK06_030299</name>
</gene>